<protein>
    <submittedName>
        <fullName evidence="1">Uncharacterized protein</fullName>
    </submittedName>
</protein>
<dbReference type="EMBL" id="JARBHB010000002">
    <property type="protein sequence ID" value="KAJ8892132.1"/>
    <property type="molecule type" value="Genomic_DNA"/>
</dbReference>
<evidence type="ECO:0000313" key="1">
    <source>
        <dbReference type="EMBL" id="KAJ8892132.1"/>
    </source>
</evidence>
<evidence type="ECO:0000313" key="2">
    <source>
        <dbReference type="Proteomes" id="UP001159363"/>
    </source>
</evidence>
<dbReference type="Proteomes" id="UP001159363">
    <property type="component" value="Chromosome 2"/>
</dbReference>
<comment type="caution">
    <text evidence="1">The sequence shown here is derived from an EMBL/GenBank/DDBJ whole genome shotgun (WGS) entry which is preliminary data.</text>
</comment>
<gene>
    <name evidence="1" type="ORF">PR048_004712</name>
</gene>
<sequence>MLMSKREQYKDPLPVDRMSFKSAEKFKYLGALSTRHKVGFDIQERLQAGNICFYSLRNTLKSKALLQRTKIKIYKTIICPIVTWTTRNAHQDNIDLFKRRVMQWSLKHIQDKGEMTENKQRSLLGKWIRIQWAGHVIRMPDNAMTRAVMERIPVKHTPSEDQNYDGGMSRKIHKTVEFRLRLEE</sequence>
<accession>A0ABQ9I6K2</accession>
<organism evidence="1 2">
    <name type="scientific">Dryococelus australis</name>
    <dbReference type="NCBI Taxonomy" id="614101"/>
    <lineage>
        <taxon>Eukaryota</taxon>
        <taxon>Metazoa</taxon>
        <taxon>Ecdysozoa</taxon>
        <taxon>Arthropoda</taxon>
        <taxon>Hexapoda</taxon>
        <taxon>Insecta</taxon>
        <taxon>Pterygota</taxon>
        <taxon>Neoptera</taxon>
        <taxon>Polyneoptera</taxon>
        <taxon>Phasmatodea</taxon>
        <taxon>Verophasmatodea</taxon>
        <taxon>Anareolatae</taxon>
        <taxon>Phasmatidae</taxon>
        <taxon>Eurycanthinae</taxon>
        <taxon>Dryococelus</taxon>
    </lineage>
</organism>
<proteinExistence type="predicted"/>
<keyword evidence="2" id="KW-1185">Reference proteome</keyword>
<dbReference type="PANTHER" id="PTHR47027:SF20">
    <property type="entry name" value="REVERSE TRANSCRIPTASE-LIKE PROTEIN WITH RNA-DIRECTED DNA POLYMERASE DOMAIN"/>
    <property type="match status" value="1"/>
</dbReference>
<dbReference type="PANTHER" id="PTHR47027">
    <property type="entry name" value="REVERSE TRANSCRIPTASE DOMAIN-CONTAINING PROTEIN"/>
    <property type="match status" value="1"/>
</dbReference>
<reference evidence="1 2" key="1">
    <citation type="submission" date="2023-02" db="EMBL/GenBank/DDBJ databases">
        <title>LHISI_Scaffold_Assembly.</title>
        <authorList>
            <person name="Stuart O.P."/>
            <person name="Cleave R."/>
            <person name="Magrath M.J.L."/>
            <person name="Mikheyev A.S."/>
        </authorList>
    </citation>
    <scope>NUCLEOTIDE SEQUENCE [LARGE SCALE GENOMIC DNA]</scope>
    <source>
        <strain evidence="1">Daus_M_001</strain>
        <tissue evidence="1">Leg muscle</tissue>
    </source>
</reference>
<name>A0ABQ9I6K2_9NEOP</name>